<feature type="compositionally biased region" description="Low complexity" evidence="1">
    <location>
        <begin position="81"/>
        <end position="94"/>
    </location>
</feature>
<protein>
    <submittedName>
        <fullName evidence="2">Conserved domain protein</fullName>
    </submittedName>
</protein>
<dbReference type="GeneID" id="93064693"/>
<dbReference type="RefSeq" id="WP_004521969.1">
    <property type="nucleotide sequence ID" value="NC_009076.1"/>
</dbReference>
<name>A3NZU2_BURP0</name>
<dbReference type="EMBL" id="CP000572">
    <property type="protein sequence ID" value="ABN90098.1"/>
    <property type="molecule type" value="Genomic_DNA"/>
</dbReference>
<reference evidence="2 3" key="1">
    <citation type="submission" date="2007-02" db="EMBL/GenBank/DDBJ databases">
        <authorList>
            <person name="DeShazer D."/>
            <person name="Woods D.E."/>
            <person name="Nierman W.C."/>
        </authorList>
    </citation>
    <scope>NUCLEOTIDE SEQUENCE [LARGE SCALE GENOMIC DNA]</scope>
    <source>
        <strain evidence="2 3">1106a</strain>
    </source>
</reference>
<evidence type="ECO:0000256" key="1">
    <source>
        <dbReference type="SAM" id="MobiDB-lite"/>
    </source>
</evidence>
<gene>
    <name evidence="2" type="ordered locus">BURPS1106A_3632</name>
</gene>
<evidence type="ECO:0000313" key="3">
    <source>
        <dbReference type="Proteomes" id="UP000006738"/>
    </source>
</evidence>
<feature type="region of interest" description="Disordered" evidence="1">
    <location>
        <begin position="1"/>
        <end position="101"/>
    </location>
</feature>
<accession>A3NZU2</accession>
<proteinExistence type="predicted"/>
<organism evidence="2 3">
    <name type="scientific">Burkholderia pseudomallei (strain 1106a)</name>
    <dbReference type="NCBI Taxonomy" id="357348"/>
    <lineage>
        <taxon>Bacteria</taxon>
        <taxon>Pseudomonadati</taxon>
        <taxon>Pseudomonadota</taxon>
        <taxon>Betaproteobacteria</taxon>
        <taxon>Burkholderiales</taxon>
        <taxon>Burkholderiaceae</taxon>
        <taxon>Burkholderia</taxon>
        <taxon>pseudomallei group</taxon>
    </lineage>
</organism>
<evidence type="ECO:0000313" key="2">
    <source>
        <dbReference type="EMBL" id="ABN90098.1"/>
    </source>
</evidence>
<dbReference type="HOGENOM" id="CLU_2286189_0_0_4"/>
<dbReference type="Proteomes" id="UP000006738">
    <property type="component" value="Chromosome I"/>
</dbReference>
<dbReference type="AlphaFoldDB" id="A3NZU2"/>
<dbReference type="KEGG" id="bpl:BURPS1106A_3632"/>
<feature type="compositionally biased region" description="Basic and acidic residues" evidence="1">
    <location>
        <begin position="1"/>
        <end position="11"/>
    </location>
</feature>
<feature type="compositionally biased region" description="Basic residues" evidence="1">
    <location>
        <begin position="66"/>
        <end position="76"/>
    </location>
</feature>
<sequence>MKFGKGSHEESGIVESAGGATRRGRHSTALCPGRQKSAAAHESAARGFARPRSTHRRRANGVSRVSRPKRSQRRSPLRTMRLALAGPASAGAPDARARNGA</sequence>